<name>W4M6K2_9BACT</name>
<dbReference type="HOGENOM" id="CLU_099628_0_0_7"/>
<dbReference type="PANTHER" id="PTHR42902:SF1">
    <property type="entry name" value="MALATE SYNTHASE 1-RELATED"/>
    <property type="match status" value="1"/>
</dbReference>
<gene>
    <name evidence="1" type="ORF">ETSY2_20780</name>
</gene>
<dbReference type="GO" id="GO:0005737">
    <property type="term" value="C:cytoplasm"/>
    <property type="evidence" value="ECO:0007669"/>
    <property type="project" value="TreeGrafter"/>
</dbReference>
<dbReference type="PANTHER" id="PTHR42902">
    <property type="entry name" value="MALATE SYNTHASE"/>
    <property type="match status" value="1"/>
</dbReference>
<reference evidence="1 2" key="1">
    <citation type="journal article" date="2014" name="Nature">
        <title>An environmental bacterial taxon with a large and distinct metabolic repertoire.</title>
        <authorList>
            <person name="Wilson M.C."/>
            <person name="Mori T."/>
            <person name="Ruckert C."/>
            <person name="Uria A.R."/>
            <person name="Helf M.J."/>
            <person name="Takada K."/>
            <person name="Gernert C."/>
            <person name="Steffens U.A."/>
            <person name="Heycke N."/>
            <person name="Schmitt S."/>
            <person name="Rinke C."/>
            <person name="Helfrich E.J."/>
            <person name="Brachmann A.O."/>
            <person name="Gurgui C."/>
            <person name="Wakimoto T."/>
            <person name="Kracht M."/>
            <person name="Crusemann M."/>
            <person name="Hentschel U."/>
            <person name="Abe I."/>
            <person name="Matsunaga S."/>
            <person name="Kalinowski J."/>
            <person name="Takeyama H."/>
            <person name="Piel J."/>
        </authorList>
    </citation>
    <scope>NUCLEOTIDE SEQUENCE [LARGE SCALE GENOMIC DNA]</scope>
    <source>
        <strain evidence="2">TSY2</strain>
    </source>
</reference>
<dbReference type="Gene3D" id="3.20.20.360">
    <property type="entry name" value="Malate synthase, domain 3"/>
    <property type="match status" value="1"/>
</dbReference>
<dbReference type="GO" id="GO:0004474">
    <property type="term" value="F:malate synthase activity"/>
    <property type="evidence" value="ECO:0007669"/>
    <property type="project" value="InterPro"/>
</dbReference>
<keyword evidence="2" id="KW-1185">Reference proteome</keyword>
<dbReference type="EMBL" id="AZHX01000859">
    <property type="protein sequence ID" value="ETX05820.1"/>
    <property type="molecule type" value="Genomic_DNA"/>
</dbReference>
<evidence type="ECO:0000313" key="1">
    <source>
        <dbReference type="EMBL" id="ETX05820.1"/>
    </source>
</evidence>
<sequence length="201" mass="22466">MSDRVQYTPIEGADDLFTPDFLQYLAAMHDKFTSRIHILREKRQEVLRQAHEEGQMPAHPPVSEINTGDWQVEAVPEELKRPGIEISGPASITPMFINALNPGADGNRAEGDLDDDEDSAAHRLIDTLQATRNRLGAVERTLTYTDVERGRKYCIAEGEIPFFMHRERGLHLDEPEVTVDGMPIPANILGTALTGRVPIFP</sequence>
<organism evidence="1 2">
    <name type="scientific">Candidatus Entotheonella gemina</name>
    <dbReference type="NCBI Taxonomy" id="1429439"/>
    <lineage>
        <taxon>Bacteria</taxon>
        <taxon>Pseudomonadati</taxon>
        <taxon>Nitrospinota/Tectimicrobiota group</taxon>
        <taxon>Candidatus Tectimicrobiota</taxon>
        <taxon>Candidatus Entotheonellia</taxon>
        <taxon>Candidatus Entotheonellales</taxon>
        <taxon>Candidatus Entotheonellaceae</taxon>
        <taxon>Candidatus Entotheonella</taxon>
    </lineage>
</organism>
<dbReference type="InterPro" id="IPR011076">
    <property type="entry name" value="Malate_synth_sf"/>
</dbReference>
<feature type="non-terminal residue" evidence="1">
    <location>
        <position position="201"/>
    </location>
</feature>
<accession>W4M6K2</accession>
<dbReference type="InterPro" id="IPR046363">
    <property type="entry name" value="MS_N_TIM-barrel_dom"/>
</dbReference>
<comment type="caution">
    <text evidence="1">The sequence shown here is derived from an EMBL/GenBank/DDBJ whole genome shotgun (WGS) entry which is preliminary data.</text>
</comment>
<dbReference type="Proteomes" id="UP000019140">
    <property type="component" value="Unassembled WGS sequence"/>
</dbReference>
<evidence type="ECO:0000313" key="2">
    <source>
        <dbReference type="Proteomes" id="UP000019140"/>
    </source>
</evidence>
<dbReference type="InterPro" id="IPR006252">
    <property type="entry name" value="Malate_synthA"/>
</dbReference>
<dbReference type="SUPFAM" id="SSF51645">
    <property type="entry name" value="Malate synthase G"/>
    <property type="match status" value="1"/>
</dbReference>
<proteinExistence type="predicted"/>
<dbReference type="GO" id="GO:0006097">
    <property type="term" value="P:glyoxylate cycle"/>
    <property type="evidence" value="ECO:0007669"/>
    <property type="project" value="InterPro"/>
</dbReference>
<protein>
    <submittedName>
        <fullName evidence="1">Uncharacterized protein</fullName>
    </submittedName>
</protein>
<dbReference type="AlphaFoldDB" id="W4M6K2"/>